<keyword evidence="11" id="KW-1185">Reference proteome</keyword>
<dbReference type="EMBL" id="JAKUCV010005168">
    <property type="protein sequence ID" value="KAJ4832256.1"/>
    <property type="molecule type" value="Genomic_DNA"/>
</dbReference>
<dbReference type="Gene3D" id="4.10.280.10">
    <property type="entry name" value="Helix-loop-helix DNA-binding domain"/>
    <property type="match status" value="1"/>
</dbReference>
<feature type="region of interest" description="Disordered" evidence="8">
    <location>
        <begin position="62"/>
        <end position="98"/>
    </location>
</feature>
<dbReference type="PROSITE" id="PS50888">
    <property type="entry name" value="BHLH"/>
    <property type="match status" value="1"/>
</dbReference>
<evidence type="ECO:0000259" key="9">
    <source>
        <dbReference type="PROSITE" id="PS50888"/>
    </source>
</evidence>
<evidence type="ECO:0000256" key="1">
    <source>
        <dbReference type="ARBA" id="ARBA00004123"/>
    </source>
</evidence>
<dbReference type="FunFam" id="4.10.280.10:FF:000085">
    <property type="entry name" value="Transcription factor bHLH126"/>
    <property type="match status" value="1"/>
</dbReference>
<keyword evidence="7" id="KW-0175">Coiled coil</keyword>
<reference evidence="10" key="1">
    <citation type="submission" date="2022-02" db="EMBL/GenBank/DDBJ databases">
        <authorList>
            <person name="Henning P.M."/>
            <person name="McCubbin A.G."/>
            <person name="Shore J.S."/>
        </authorList>
    </citation>
    <scope>NUCLEOTIDE SEQUENCE</scope>
    <source>
        <strain evidence="10">F60SS</strain>
        <tissue evidence="10">Leaves</tissue>
    </source>
</reference>
<reference evidence="10" key="2">
    <citation type="journal article" date="2023" name="Plants (Basel)">
        <title>Annotation of the Turnera subulata (Passifloraceae) Draft Genome Reveals the S-Locus Evolved after the Divergence of Turneroideae from Passifloroideae in a Stepwise Manner.</title>
        <authorList>
            <person name="Henning P.M."/>
            <person name="Roalson E.H."/>
            <person name="Mir W."/>
            <person name="McCubbin A.G."/>
            <person name="Shore J.S."/>
        </authorList>
    </citation>
    <scope>NUCLEOTIDE SEQUENCE</scope>
    <source>
        <strain evidence="10">F60SS</strain>
    </source>
</reference>
<evidence type="ECO:0000313" key="10">
    <source>
        <dbReference type="EMBL" id="KAJ4832256.1"/>
    </source>
</evidence>
<feature type="compositionally biased region" description="Basic and acidic residues" evidence="8">
    <location>
        <begin position="88"/>
        <end position="98"/>
    </location>
</feature>
<proteinExistence type="predicted"/>
<dbReference type="AlphaFoldDB" id="A0A9Q0FIV7"/>
<dbReference type="InterPro" id="IPR015660">
    <property type="entry name" value="MASH1/Ascl1a-like"/>
</dbReference>
<dbReference type="GO" id="GO:0000977">
    <property type="term" value="F:RNA polymerase II transcription regulatory region sequence-specific DNA binding"/>
    <property type="evidence" value="ECO:0007669"/>
    <property type="project" value="TreeGrafter"/>
</dbReference>
<comment type="subunit">
    <text evidence="2">Homodimer.</text>
</comment>
<comment type="subcellular location">
    <subcellularLocation>
        <location evidence="1">Nucleus</location>
    </subcellularLocation>
</comment>
<feature type="coiled-coil region" evidence="7">
    <location>
        <begin position="125"/>
        <end position="152"/>
    </location>
</feature>
<accession>A0A9Q0FIV7</accession>
<dbReference type="GO" id="GO:0000981">
    <property type="term" value="F:DNA-binding transcription factor activity, RNA polymerase II-specific"/>
    <property type="evidence" value="ECO:0007669"/>
    <property type="project" value="TreeGrafter"/>
</dbReference>
<keyword evidence="6" id="KW-0539">Nucleus</keyword>
<keyword evidence="4" id="KW-0238">DNA-binding</keyword>
<evidence type="ECO:0000256" key="4">
    <source>
        <dbReference type="ARBA" id="ARBA00023125"/>
    </source>
</evidence>
<keyword evidence="5" id="KW-0804">Transcription</keyword>
<dbReference type="Proteomes" id="UP001141552">
    <property type="component" value="Unassembled WGS sequence"/>
</dbReference>
<gene>
    <name evidence="10" type="ORF">Tsubulata_002024</name>
</gene>
<dbReference type="SMART" id="SM00353">
    <property type="entry name" value="HLH"/>
    <property type="match status" value="1"/>
</dbReference>
<dbReference type="Pfam" id="PF00010">
    <property type="entry name" value="HLH"/>
    <property type="match status" value="1"/>
</dbReference>
<evidence type="ECO:0000256" key="8">
    <source>
        <dbReference type="SAM" id="MobiDB-lite"/>
    </source>
</evidence>
<dbReference type="PANTHER" id="PTHR13935:SF155">
    <property type="entry name" value="TRANSCRIPTION FACTOR BHLH120-LIKE"/>
    <property type="match status" value="1"/>
</dbReference>
<evidence type="ECO:0000256" key="5">
    <source>
        <dbReference type="ARBA" id="ARBA00023163"/>
    </source>
</evidence>
<evidence type="ECO:0000256" key="7">
    <source>
        <dbReference type="SAM" id="Coils"/>
    </source>
</evidence>
<dbReference type="OrthoDB" id="1935281at2759"/>
<keyword evidence="3" id="KW-0805">Transcription regulation</keyword>
<comment type="caution">
    <text evidence="10">The sequence shown here is derived from an EMBL/GenBank/DDBJ whole genome shotgun (WGS) entry which is preliminary data.</text>
</comment>
<protein>
    <recommendedName>
        <fullName evidence="9">BHLH domain-containing protein</fullName>
    </recommendedName>
</protein>
<dbReference type="GO" id="GO:0046983">
    <property type="term" value="F:protein dimerization activity"/>
    <property type="evidence" value="ECO:0007669"/>
    <property type="project" value="InterPro"/>
</dbReference>
<feature type="domain" description="BHLH" evidence="9">
    <location>
        <begin position="83"/>
        <end position="135"/>
    </location>
</feature>
<evidence type="ECO:0000256" key="2">
    <source>
        <dbReference type="ARBA" id="ARBA00011738"/>
    </source>
</evidence>
<evidence type="ECO:0000313" key="11">
    <source>
        <dbReference type="Proteomes" id="UP001141552"/>
    </source>
</evidence>
<evidence type="ECO:0000256" key="3">
    <source>
        <dbReference type="ARBA" id="ARBA00023015"/>
    </source>
</evidence>
<dbReference type="InterPro" id="IPR011598">
    <property type="entry name" value="bHLH_dom"/>
</dbReference>
<dbReference type="CDD" id="cd18914">
    <property type="entry name" value="bHLH_AtORG2_like"/>
    <property type="match status" value="1"/>
</dbReference>
<dbReference type="GO" id="GO:0090575">
    <property type="term" value="C:RNA polymerase II transcription regulator complex"/>
    <property type="evidence" value="ECO:0007669"/>
    <property type="project" value="TreeGrafter"/>
</dbReference>
<dbReference type="SUPFAM" id="SSF47459">
    <property type="entry name" value="HLH, helix-loop-helix DNA-binding domain"/>
    <property type="match status" value="1"/>
</dbReference>
<dbReference type="InterPro" id="IPR036638">
    <property type="entry name" value="HLH_DNA-bd_sf"/>
</dbReference>
<name>A0A9Q0FIV7_9ROSI</name>
<sequence>MDYISSVFQIESSSAPVSDHDLFQFSSFSSQPQTILEDEVQLKPSSSAKDCTDLSSKIECGHKRESSSIACGGKDDNPNDTKKKKLMHRETEKQRRQEMSTLYRSLRSLLPVEYLKGKRSTSDHIHEAVNYIKNLEDRIQELSDKKDALKRLSNSASSSSDEVDNLGGCERDTLTVSPCCVGVEVVVNTDIRKGLPLSRVLKVLVEEGLSVASCVSRKVNWRMLYAIKAEVGDRGNINIPELEQKLANSMTKPESN</sequence>
<evidence type="ECO:0000256" key="6">
    <source>
        <dbReference type="ARBA" id="ARBA00023242"/>
    </source>
</evidence>
<dbReference type="PANTHER" id="PTHR13935">
    <property type="entry name" value="ACHAETE-SCUTE TRANSCRIPTION FACTOR-RELATED"/>
    <property type="match status" value="1"/>
</dbReference>
<organism evidence="10 11">
    <name type="scientific">Turnera subulata</name>
    <dbReference type="NCBI Taxonomy" id="218843"/>
    <lineage>
        <taxon>Eukaryota</taxon>
        <taxon>Viridiplantae</taxon>
        <taxon>Streptophyta</taxon>
        <taxon>Embryophyta</taxon>
        <taxon>Tracheophyta</taxon>
        <taxon>Spermatophyta</taxon>
        <taxon>Magnoliopsida</taxon>
        <taxon>eudicotyledons</taxon>
        <taxon>Gunneridae</taxon>
        <taxon>Pentapetalae</taxon>
        <taxon>rosids</taxon>
        <taxon>fabids</taxon>
        <taxon>Malpighiales</taxon>
        <taxon>Passifloraceae</taxon>
        <taxon>Turnera</taxon>
    </lineage>
</organism>